<proteinExistence type="predicted"/>
<evidence type="ECO:0000313" key="3">
    <source>
        <dbReference type="Proteomes" id="UP000541444"/>
    </source>
</evidence>
<dbReference type="AlphaFoldDB" id="A0A7J7MUP9"/>
<sequence>SPPRQQGPLPGTPWNKRNKKGPGKRPRPRGPIHRPANTHYAFPVGSITADSLTPVLTLLSSTTTTTSPTSLGSSEPTEMGHSSSDSSGWHTPSHDELFDSDTGTMQTSSHSIPQHSITPSQRIESYMTDSRKRSREILTTTSEFGDSGNPAKVLIHLRQRTQKRPKLSQFSEG</sequence>
<dbReference type="Proteomes" id="UP000541444">
    <property type="component" value="Unassembled WGS sequence"/>
</dbReference>
<evidence type="ECO:0000256" key="1">
    <source>
        <dbReference type="SAM" id="MobiDB-lite"/>
    </source>
</evidence>
<feature type="non-terminal residue" evidence="2">
    <location>
        <position position="173"/>
    </location>
</feature>
<dbReference type="EMBL" id="JACGCM010001219">
    <property type="protein sequence ID" value="KAF6158547.1"/>
    <property type="molecule type" value="Genomic_DNA"/>
</dbReference>
<protein>
    <submittedName>
        <fullName evidence="2">Uncharacterized protein</fullName>
    </submittedName>
</protein>
<feature type="compositionally biased region" description="Low complexity" evidence="1">
    <location>
        <begin position="61"/>
        <end position="77"/>
    </location>
</feature>
<reference evidence="2 3" key="1">
    <citation type="journal article" date="2020" name="IScience">
        <title>Genome Sequencing of the Endangered Kingdonia uniflora (Circaeasteraceae, Ranunculales) Reveals Potential Mechanisms of Evolutionary Specialization.</title>
        <authorList>
            <person name="Sun Y."/>
            <person name="Deng T."/>
            <person name="Zhang A."/>
            <person name="Moore M.J."/>
            <person name="Landis J.B."/>
            <person name="Lin N."/>
            <person name="Zhang H."/>
            <person name="Zhang X."/>
            <person name="Huang J."/>
            <person name="Zhang X."/>
            <person name="Sun H."/>
            <person name="Wang H."/>
        </authorList>
    </citation>
    <scope>NUCLEOTIDE SEQUENCE [LARGE SCALE GENOMIC DNA]</scope>
    <source>
        <strain evidence="2">TB1705</strain>
        <tissue evidence="2">Leaf</tissue>
    </source>
</reference>
<evidence type="ECO:0000313" key="2">
    <source>
        <dbReference type="EMBL" id="KAF6158547.1"/>
    </source>
</evidence>
<name>A0A7J7MUP9_9MAGN</name>
<feature type="compositionally biased region" description="Polar residues" evidence="1">
    <location>
        <begin position="80"/>
        <end position="90"/>
    </location>
</feature>
<gene>
    <name evidence="2" type="ORF">GIB67_040061</name>
</gene>
<organism evidence="2 3">
    <name type="scientific">Kingdonia uniflora</name>
    <dbReference type="NCBI Taxonomy" id="39325"/>
    <lineage>
        <taxon>Eukaryota</taxon>
        <taxon>Viridiplantae</taxon>
        <taxon>Streptophyta</taxon>
        <taxon>Embryophyta</taxon>
        <taxon>Tracheophyta</taxon>
        <taxon>Spermatophyta</taxon>
        <taxon>Magnoliopsida</taxon>
        <taxon>Ranunculales</taxon>
        <taxon>Circaeasteraceae</taxon>
        <taxon>Kingdonia</taxon>
    </lineage>
</organism>
<feature type="region of interest" description="Disordered" evidence="1">
    <location>
        <begin position="1"/>
        <end position="39"/>
    </location>
</feature>
<comment type="caution">
    <text evidence="2">The sequence shown here is derived from an EMBL/GenBank/DDBJ whole genome shotgun (WGS) entry which is preliminary data.</text>
</comment>
<feature type="region of interest" description="Disordered" evidence="1">
    <location>
        <begin position="61"/>
        <end position="132"/>
    </location>
</feature>
<accession>A0A7J7MUP9</accession>
<keyword evidence="3" id="KW-1185">Reference proteome</keyword>
<feature type="compositionally biased region" description="Basic residues" evidence="1">
    <location>
        <begin position="16"/>
        <end position="32"/>
    </location>
</feature>
<feature type="compositionally biased region" description="Polar residues" evidence="1">
    <location>
        <begin position="101"/>
        <end position="123"/>
    </location>
</feature>